<dbReference type="InterPro" id="IPR016181">
    <property type="entry name" value="Acyl_CoA_acyltransferase"/>
</dbReference>
<keyword evidence="6" id="KW-0012">Acyltransferase</keyword>
<feature type="region of interest" description="Disordered" evidence="9">
    <location>
        <begin position="1"/>
        <end position="25"/>
    </location>
</feature>
<dbReference type="Gene3D" id="3.40.630.30">
    <property type="match status" value="1"/>
</dbReference>
<gene>
    <name evidence="11" type="ORF">LMG21510_01303</name>
</gene>
<dbReference type="InterPro" id="IPR000182">
    <property type="entry name" value="GNAT_dom"/>
</dbReference>
<dbReference type="EC" id="2.3.1.82" evidence="2"/>
<feature type="domain" description="N-acetyltransferase" evidence="10">
    <location>
        <begin position="23"/>
        <end position="169"/>
    </location>
</feature>
<dbReference type="PANTHER" id="PTHR43877">
    <property type="entry name" value="AMINOALKYLPHOSPHONATE N-ACETYLTRANSFERASE-RELATED-RELATED"/>
    <property type="match status" value="1"/>
</dbReference>
<comment type="catalytic activity">
    <reaction evidence="8">
        <text>kanamycin B + acetyl-CoA = N(6')-acetylkanamycin B + CoA + H(+)</text>
        <dbReference type="Rhea" id="RHEA:16449"/>
        <dbReference type="ChEBI" id="CHEBI:15378"/>
        <dbReference type="ChEBI" id="CHEBI:57287"/>
        <dbReference type="ChEBI" id="CHEBI:57288"/>
        <dbReference type="ChEBI" id="CHEBI:58390"/>
        <dbReference type="ChEBI" id="CHEBI:58549"/>
        <dbReference type="EC" id="2.3.1.82"/>
    </reaction>
</comment>
<evidence type="ECO:0000256" key="7">
    <source>
        <dbReference type="ARBA" id="ARBA00029660"/>
    </source>
</evidence>
<dbReference type="CDD" id="cd04301">
    <property type="entry name" value="NAT_SF"/>
    <property type="match status" value="1"/>
</dbReference>
<dbReference type="Proteomes" id="UP000721236">
    <property type="component" value="Unassembled WGS sequence"/>
</dbReference>
<dbReference type="RefSeq" id="WP_224040451.1">
    <property type="nucleotide sequence ID" value="NZ_CAJZAH010000001.1"/>
</dbReference>
<accession>A0ABN7Y6Z9</accession>
<dbReference type="NCBIfam" id="NF043067">
    <property type="entry name" value="AAC_6p_group_E"/>
    <property type="match status" value="1"/>
</dbReference>
<dbReference type="PIRSF" id="PIRSF000452">
    <property type="entry name" value="6-N-acetyltransf"/>
    <property type="match status" value="1"/>
</dbReference>
<comment type="caution">
    <text evidence="11">The sequence shown here is derived from an EMBL/GenBank/DDBJ whole genome shotgun (WGS) entry which is preliminary data.</text>
</comment>
<dbReference type="InterPro" id="IPR024170">
    <property type="entry name" value="Aminoglycoside_N6-AcTrfrase"/>
</dbReference>
<proteinExistence type="predicted"/>
<dbReference type="InterPro" id="IPR050832">
    <property type="entry name" value="Bact_Acetyltransf"/>
</dbReference>
<evidence type="ECO:0000256" key="1">
    <source>
        <dbReference type="ARBA" id="ARBA00011738"/>
    </source>
</evidence>
<dbReference type="SUPFAM" id="SSF55729">
    <property type="entry name" value="Acyl-CoA N-acyltransferases (Nat)"/>
    <property type="match status" value="1"/>
</dbReference>
<evidence type="ECO:0000256" key="6">
    <source>
        <dbReference type="ARBA" id="ARBA00023315"/>
    </source>
</evidence>
<comment type="subunit">
    <text evidence="1">Homodimer.</text>
</comment>
<dbReference type="PROSITE" id="PS51186">
    <property type="entry name" value="GNAT"/>
    <property type="match status" value="1"/>
</dbReference>
<dbReference type="EMBL" id="CAJZAH010000001">
    <property type="protein sequence ID" value="CAG9168968.1"/>
    <property type="molecule type" value="Genomic_DNA"/>
</dbReference>
<evidence type="ECO:0000256" key="5">
    <source>
        <dbReference type="ARBA" id="ARBA00023251"/>
    </source>
</evidence>
<protein>
    <recommendedName>
        <fullName evidence="3">Aminoglycoside N(6')-acetyltransferase type 1</fullName>
        <ecNumber evidence="2">2.3.1.82</ecNumber>
    </recommendedName>
    <alternativeName>
        <fullName evidence="7">Aminoglycoside resistance protein</fullName>
    </alternativeName>
</protein>
<feature type="compositionally biased region" description="Low complexity" evidence="9">
    <location>
        <begin position="7"/>
        <end position="17"/>
    </location>
</feature>
<keyword evidence="5" id="KW-0046">Antibiotic resistance</keyword>
<evidence type="ECO:0000256" key="8">
    <source>
        <dbReference type="ARBA" id="ARBA00048923"/>
    </source>
</evidence>
<evidence type="ECO:0000259" key="10">
    <source>
        <dbReference type="PROSITE" id="PS51186"/>
    </source>
</evidence>
<dbReference type="Pfam" id="PF00583">
    <property type="entry name" value="Acetyltransf_1"/>
    <property type="match status" value="1"/>
</dbReference>
<organism evidence="11 12">
    <name type="scientific">Cupriavidus respiraculi</name>
    <dbReference type="NCBI Taxonomy" id="195930"/>
    <lineage>
        <taxon>Bacteria</taxon>
        <taxon>Pseudomonadati</taxon>
        <taxon>Pseudomonadota</taxon>
        <taxon>Betaproteobacteria</taxon>
        <taxon>Burkholderiales</taxon>
        <taxon>Burkholderiaceae</taxon>
        <taxon>Cupriavidus</taxon>
    </lineage>
</organism>
<name>A0ABN7Y6Z9_9BURK</name>
<evidence type="ECO:0000256" key="4">
    <source>
        <dbReference type="ARBA" id="ARBA00022679"/>
    </source>
</evidence>
<evidence type="ECO:0000256" key="2">
    <source>
        <dbReference type="ARBA" id="ARBA00012888"/>
    </source>
</evidence>
<keyword evidence="4" id="KW-0808">Transferase</keyword>
<reference evidence="11 12" key="1">
    <citation type="submission" date="2021-08" db="EMBL/GenBank/DDBJ databases">
        <authorList>
            <person name="Peeters C."/>
        </authorList>
    </citation>
    <scope>NUCLEOTIDE SEQUENCE [LARGE SCALE GENOMIC DNA]</scope>
    <source>
        <strain evidence="11 12">LMG 21510</strain>
    </source>
</reference>
<evidence type="ECO:0000313" key="12">
    <source>
        <dbReference type="Proteomes" id="UP000721236"/>
    </source>
</evidence>
<evidence type="ECO:0000256" key="9">
    <source>
        <dbReference type="SAM" id="MobiDB-lite"/>
    </source>
</evidence>
<sequence>MTPPPSSQTTPSPGTAPDQAQRPTIEGGGLRHVRQWAALRAALWPDASAEDHERELTGILAGDHRFAAFVALDATQRMMGFVEIALRYDYVNGCETSPVAFLEGLYVVPEQRRQGIARMLCDAAMNWARAAGCTEMASDADLNNTRSHDFHASVGFEERERVVFFRKLL</sequence>
<keyword evidence="12" id="KW-1185">Reference proteome</keyword>
<evidence type="ECO:0000256" key="3">
    <source>
        <dbReference type="ARBA" id="ARBA00017677"/>
    </source>
</evidence>
<evidence type="ECO:0000313" key="11">
    <source>
        <dbReference type="EMBL" id="CAG9168968.1"/>
    </source>
</evidence>